<evidence type="ECO:0000313" key="3">
    <source>
        <dbReference type="Proteomes" id="UP000242875"/>
    </source>
</evidence>
<name>A0A261Y578_9FUNG</name>
<evidence type="ECO:0000259" key="1">
    <source>
        <dbReference type="PROSITE" id="PS50213"/>
    </source>
</evidence>
<dbReference type="InterPro" id="IPR050904">
    <property type="entry name" value="Adhesion/Biosynth-related"/>
</dbReference>
<accession>A0A261Y578</accession>
<feature type="domain" description="FAS1" evidence="1">
    <location>
        <begin position="155"/>
        <end position="272"/>
    </location>
</feature>
<dbReference type="GO" id="GO:0005615">
    <property type="term" value="C:extracellular space"/>
    <property type="evidence" value="ECO:0007669"/>
    <property type="project" value="TreeGrafter"/>
</dbReference>
<dbReference type="InterPro" id="IPR036378">
    <property type="entry name" value="FAS1_dom_sf"/>
</dbReference>
<gene>
    <name evidence="2" type="ORF">BZG36_01304</name>
</gene>
<dbReference type="OrthoDB" id="286301at2759"/>
<dbReference type="SUPFAM" id="SSF82153">
    <property type="entry name" value="FAS1 domain"/>
    <property type="match status" value="2"/>
</dbReference>
<feature type="domain" description="FAS1" evidence="1">
    <location>
        <begin position="2"/>
        <end position="152"/>
    </location>
</feature>
<dbReference type="Gene3D" id="2.30.180.10">
    <property type="entry name" value="FAS1 domain"/>
    <property type="match status" value="2"/>
</dbReference>
<organism evidence="2 3">
    <name type="scientific">Bifiguratus adelaidae</name>
    <dbReference type="NCBI Taxonomy" id="1938954"/>
    <lineage>
        <taxon>Eukaryota</taxon>
        <taxon>Fungi</taxon>
        <taxon>Fungi incertae sedis</taxon>
        <taxon>Mucoromycota</taxon>
        <taxon>Mucoromycotina</taxon>
        <taxon>Endogonomycetes</taxon>
        <taxon>Endogonales</taxon>
        <taxon>Endogonales incertae sedis</taxon>
        <taxon>Bifiguratus</taxon>
    </lineage>
</organism>
<dbReference type="InterPro" id="IPR000782">
    <property type="entry name" value="FAS1_domain"/>
</dbReference>
<dbReference type="Pfam" id="PF02469">
    <property type="entry name" value="Fasciclin"/>
    <property type="match status" value="2"/>
</dbReference>
<dbReference type="Proteomes" id="UP000242875">
    <property type="component" value="Unassembled WGS sequence"/>
</dbReference>
<protein>
    <recommendedName>
        <fullName evidence="1">FAS1 domain-containing protein</fullName>
    </recommendedName>
</protein>
<dbReference type="PANTHER" id="PTHR10900">
    <property type="entry name" value="PERIOSTIN-RELATED"/>
    <property type="match status" value="1"/>
</dbReference>
<dbReference type="SMART" id="SM00554">
    <property type="entry name" value="FAS1"/>
    <property type="match status" value="2"/>
</dbReference>
<dbReference type="PROSITE" id="PS50213">
    <property type="entry name" value="FAS1"/>
    <property type="match status" value="2"/>
</dbReference>
<comment type="caution">
    <text evidence="2">The sequence shown here is derived from an EMBL/GenBank/DDBJ whole genome shotgun (WGS) entry which is preliminary data.</text>
</comment>
<sequence length="272" mass="29290">MASACLDALAANDDTNLLAKYLEKPALQPIRQALLTPDHTFIAPNNAAMSNAIAQGVLSEDGKDALLTLQYHVLTKSILSAALPANTTVFVETLLNDAKAVQLRGAPQMLELERMSGNDTSLKVGDGQTMVLTTETDIQCPMGIVHVVPQLLRYPPPAATQMRSIDAISTFANLIDKYNVTGVTNSPVLTIFAPNNDAWTDVDKQNEHYSASFLKAHMTAMGVFHAQDLSDNQQLTMLSGRTIEISKPDDNTLFINGIQVVKSNILASNGQG</sequence>
<dbReference type="EMBL" id="MVBO01000010">
    <property type="protein sequence ID" value="OZJ05776.1"/>
    <property type="molecule type" value="Genomic_DNA"/>
</dbReference>
<reference evidence="2 3" key="1">
    <citation type="journal article" date="2017" name="Mycologia">
        <title>Bifiguratus adelaidae, gen. et sp. nov., a new member of Mucoromycotina in endophytic and soil-dwelling habitats.</title>
        <authorList>
            <person name="Torres-Cruz T.J."/>
            <person name="Billingsley Tobias T.L."/>
            <person name="Almatruk M."/>
            <person name="Hesse C."/>
            <person name="Kuske C.R."/>
            <person name="Desiro A."/>
            <person name="Benucci G.M."/>
            <person name="Bonito G."/>
            <person name="Stajich J.E."/>
            <person name="Dunlap C."/>
            <person name="Arnold A.E."/>
            <person name="Porras-Alfaro A."/>
        </authorList>
    </citation>
    <scope>NUCLEOTIDE SEQUENCE [LARGE SCALE GENOMIC DNA]</scope>
    <source>
        <strain evidence="2 3">AZ0501</strain>
    </source>
</reference>
<proteinExistence type="predicted"/>
<keyword evidence="3" id="KW-1185">Reference proteome</keyword>
<evidence type="ECO:0000313" key="2">
    <source>
        <dbReference type="EMBL" id="OZJ05776.1"/>
    </source>
</evidence>
<dbReference type="AlphaFoldDB" id="A0A261Y578"/>
<dbReference type="PANTHER" id="PTHR10900:SF77">
    <property type="entry name" value="FI19380P1"/>
    <property type="match status" value="1"/>
</dbReference>